<dbReference type="InterPro" id="IPR009057">
    <property type="entry name" value="Homeodomain-like_sf"/>
</dbReference>
<evidence type="ECO:0000259" key="3">
    <source>
        <dbReference type="PROSITE" id="PS50977"/>
    </source>
</evidence>
<name>A0A7W9SH67_9FIRM</name>
<dbReference type="SUPFAM" id="SSF46689">
    <property type="entry name" value="Homeodomain-like"/>
    <property type="match status" value="1"/>
</dbReference>
<keyword evidence="1 2" id="KW-0238">DNA-binding</keyword>
<dbReference type="PROSITE" id="PS50977">
    <property type="entry name" value="HTH_TETR_2"/>
    <property type="match status" value="1"/>
</dbReference>
<dbReference type="Pfam" id="PF00440">
    <property type="entry name" value="TetR_N"/>
    <property type="match status" value="1"/>
</dbReference>
<evidence type="ECO:0000313" key="5">
    <source>
        <dbReference type="Proteomes" id="UP000522163"/>
    </source>
</evidence>
<dbReference type="EMBL" id="JACHHH010000012">
    <property type="protein sequence ID" value="MBB6042067.1"/>
    <property type="molecule type" value="Genomic_DNA"/>
</dbReference>
<dbReference type="PANTHER" id="PTHR43479:SF11">
    <property type="entry name" value="ACREF_ENVCD OPERON REPRESSOR-RELATED"/>
    <property type="match status" value="1"/>
</dbReference>
<dbReference type="AlphaFoldDB" id="A0A7W9SH67"/>
<dbReference type="RefSeq" id="WP_183684588.1">
    <property type="nucleotide sequence ID" value="NZ_JACHHH010000012.1"/>
</dbReference>
<feature type="DNA-binding region" description="H-T-H motif" evidence="2">
    <location>
        <begin position="33"/>
        <end position="52"/>
    </location>
</feature>
<sequence>MKKSQNPSAVRSRKEISTALLKLMQEYPYAEISVKQIIMETSLTRKTFYLNFRSKDDVLESILNELIVEYTEALSKENVDPLTVIFSFCDKNKAFLSLLHKNKMLYFLLIRLNEFLPEYSKTEDMSRNPFAKLMGELEPDYLIAFNVGAIWNVLFKWIDRGMVDSLDSIQETLKKYLKRISV</sequence>
<feature type="domain" description="HTH tetR-type" evidence="3">
    <location>
        <begin position="10"/>
        <end position="70"/>
    </location>
</feature>
<protein>
    <submittedName>
        <fullName evidence="4">AcrR family transcriptional regulator</fullName>
    </submittedName>
</protein>
<dbReference type="GeneID" id="85015584"/>
<organism evidence="4 5">
    <name type="scientific">Oribacterium sinus</name>
    <dbReference type="NCBI Taxonomy" id="237576"/>
    <lineage>
        <taxon>Bacteria</taxon>
        <taxon>Bacillati</taxon>
        <taxon>Bacillota</taxon>
        <taxon>Clostridia</taxon>
        <taxon>Lachnospirales</taxon>
        <taxon>Lachnospiraceae</taxon>
        <taxon>Oribacterium</taxon>
    </lineage>
</organism>
<evidence type="ECO:0000313" key="4">
    <source>
        <dbReference type="EMBL" id="MBB6042067.1"/>
    </source>
</evidence>
<evidence type="ECO:0000256" key="2">
    <source>
        <dbReference type="PROSITE-ProRule" id="PRU00335"/>
    </source>
</evidence>
<dbReference type="InterPro" id="IPR050624">
    <property type="entry name" value="HTH-type_Tx_Regulator"/>
</dbReference>
<accession>A0A7W9SH67</accession>
<evidence type="ECO:0000256" key="1">
    <source>
        <dbReference type="ARBA" id="ARBA00023125"/>
    </source>
</evidence>
<dbReference type="Gene3D" id="1.10.357.10">
    <property type="entry name" value="Tetracycline Repressor, domain 2"/>
    <property type="match status" value="1"/>
</dbReference>
<comment type="caution">
    <text evidence="4">The sequence shown here is derived from an EMBL/GenBank/DDBJ whole genome shotgun (WGS) entry which is preliminary data.</text>
</comment>
<proteinExistence type="predicted"/>
<dbReference type="InterPro" id="IPR001647">
    <property type="entry name" value="HTH_TetR"/>
</dbReference>
<dbReference type="GO" id="GO:0003677">
    <property type="term" value="F:DNA binding"/>
    <property type="evidence" value="ECO:0007669"/>
    <property type="project" value="UniProtKB-UniRule"/>
</dbReference>
<gene>
    <name evidence="4" type="ORF">HNQ46_002063</name>
</gene>
<dbReference type="Proteomes" id="UP000522163">
    <property type="component" value="Unassembled WGS sequence"/>
</dbReference>
<reference evidence="4 5" key="1">
    <citation type="submission" date="2020-08" db="EMBL/GenBank/DDBJ databases">
        <title>Genomic Encyclopedia of Type Strains, Phase IV (KMG-IV): sequencing the most valuable type-strain genomes for metagenomic binning, comparative biology and taxonomic classification.</title>
        <authorList>
            <person name="Goeker M."/>
        </authorList>
    </citation>
    <scope>NUCLEOTIDE SEQUENCE [LARGE SCALE GENOMIC DNA]</scope>
    <source>
        <strain evidence="4 5">DSM 17245</strain>
    </source>
</reference>
<dbReference type="PANTHER" id="PTHR43479">
    <property type="entry name" value="ACREF/ENVCD OPERON REPRESSOR-RELATED"/>
    <property type="match status" value="1"/>
</dbReference>